<dbReference type="InterPro" id="IPR011010">
    <property type="entry name" value="DNA_brk_join_enz"/>
</dbReference>
<dbReference type="SUPFAM" id="SSF56349">
    <property type="entry name" value="DNA breaking-rejoining enzymes"/>
    <property type="match status" value="1"/>
</dbReference>
<dbReference type="EMBL" id="QLIN01000002">
    <property type="protein sequence ID" value="RAI71901.1"/>
    <property type="molecule type" value="Genomic_DNA"/>
</dbReference>
<comment type="caution">
    <text evidence="3">The sequence shown here is derived from an EMBL/GenBank/DDBJ whole genome shotgun (WGS) entry which is preliminary data.</text>
</comment>
<dbReference type="Proteomes" id="UP000249493">
    <property type="component" value="Unassembled WGS sequence"/>
</dbReference>
<dbReference type="InterPro" id="IPR013762">
    <property type="entry name" value="Integrase-like_cat_sf"/>
</dbReference>
<sequence length="461" mass="53728">MAYVTKVKIRYRNDDTGREILLPGLLTQNGVLLSHLRYLASEQIKSASWKERSVFAVKLLINYINTNENRFRDTRELLSAFAQSIEFGTINIASLVDPSGLYWMPRKPDDFRTLLFHLSKYTDWLAERPEYNTKRANPFRKASTEEERLNWCAYYNKEGGVFLSHLSDPEEATVRNEQVRSIRTSRSPKSLRGTTKRFPEHEIHNFLVNGWVRRSKETIANKHDFIDYKGRALTLLMHYGGIRKSEAFQLYLSDIIVDHKRGEALVKIYHPAFGVSPDERYKTRREYLARRFQLKPRTDYPRSESLHAGWKAPLLSDSTNGCFQVQFCPVSIAKEFLLVFDGYLRFQRVGPPVGSEHPYAFTNSKGAPETLKNFTRQHKNAVNRIGLDYEKNLGTTEHGHRHAYGFRLHDFGLTQIEIQKAMHHKHPDSCLVYINRTDEELRASFECAEKMAYRRYYEGGK</sequence>
<evidence type="ECO:0000313" key="4">
    <source>
        <dbReference type="Proteomes" id="UP000249493"/>
    </source>
</evidence>
<evidence type="ECO:0000256" key="1">
    <source>
        <dbReference type="ARBA" id="ARBA00023172"/>
    </source>
</evidence>
<dbReference type="GO" id="GO:0006310">
    <property type="term" value="P:DNA recombination"/>
    <property type="evidence" value="ECO:0007669"/>
    <property type="project" value="UniProtKB-KW"/>
</dbReference>
<dbReference type="NCBIfam" id="NF040693">
    <property type="entry name" value="recomb_GmtY"/>
    <property type="match status" value="1"/>
</dbReference>
<dbReference type="Gene3D" id="1.10.443.10">
    <property type="entry name" value="Intergrase catalytic core"/>
    <property type="match status" value="1"/>
</dbReference>
<dbReference type="PROSITE" id="PS51898">
    <property type="entry name" value="TYR_RECOMBINASE"/>
    <property type="match status" value="1"/>
</dbReference>
<proteinExistence type="predicted"/>
<feature type="domain" description="Tyr recombinase" evidence="2">
    <location>
        <begin position="201"/>
        <end position="446"/>
    </location>
</feature>
<gene>
    <name evidence="3" type="ORF">DOZ80_08695</name>
</gene>
<evidence type="ECO:0000313" key="3">
    <source>
        <dbReference type="EMBL" id="RAI71901.1"/>
    </source>
</evidence>
<name>A0A327N9K6_PSEFL</name>
<dbReference type="InterPro" id="IPR002104">
    <property type="entry name" value="Integrase_catalytic"/>
</dbReference>
<dbReference type="AlphaFoldDB" id="A0A327N9K6"/>
<dbReference type="GO" id="GO:0015074">
    <property type="term" value="P:DNA integration"/>
    <property type="evidence" value="ECO:0007669"/>
    <property type="project" value="InterPro"/>
</dbReference>
<organism evidence="3 4">
    <name type="scientific">Pseudomonas fluorescens</name>
    <dbReference type="NCBI Taxonomy" id="294"/>
    <lineage>
        <taxon>Bacteria</taxon>
        <taxon>Pseudomonadati</taxon>
        <taxon>Pseudomonadota</taxon>
        <taxon>Gammaproteobacteria</taxon>
        <taxon>Pseudomonadales</taxon>
        <taxon>Pseudomonadaceae</taxon>
        <taxon>Pseudomonas</taxon>
    </lineage>
</organism>
<evidence type="ECO:0000259" key="2">
    <source>
        <dbReference type="PROSITE" id="PS51898"/>
    </source>
</evidence>
<accession>A0A327N9K6</accession>
<keyword evidence="1" id="KW-0233">DNA recombination</keyword>
<protein>
    <submittedName>
        <fullName evidence="3">Site-specific integrase</fullName>
    </submittedName>
</protein>
<dbReference type="GO" id="GO:0003677">
    <property type="term" value="F:DNA binding"/>
    <property type="evidence" value="ECO:0007669"/>
    <property type="project" value="InterPro"/>
</dbReference>
<dbReference type="RefSeq" id="WP_111281890.1">
    <property type="nucleotide sequence ID" value="NZ_QLIN01000002.1"/>
</dbReference>
<reference evidence="3 4" key="1">
    <citation type="submission" date="2018-06" db="EMBL/GenBank/DDBJ databases">
        <authorList>
            <person name="Zhirakovskaya E."/>
        </authorList>
    </citation>
    <scope>NUCLEOTIDE SEQUENCE [LARGE SCALE GENOMIC DNA]</scope>
    <source>
        <strain evidence="3 4">LY3</strain>
    </source>
</reference>